<reference evidence="2 3" key="1">
    <citation type="journal article" date="2015" name="Fungal Genet. Biol.">
        <title>Evolution of novel wood decay mechanisms in Agaricales revealed by the genome sequences of Fistulina hepatica and Cylindrobasidium torrendii.</title>
        <authorList>
            <person name="Floudas D."/>
            <person name="Held B.W."/>
            <person name="Riley R."/>
            <person name="Nagy L.G."/>
            <person name="Koehler G."/>
            <person name="Ransdell A.S."/>
            <person name="Younus H."/>
            <person name="Chow J."/>
            <person name="Chiniquy J."/>
            <person name="Lipzen A."/>
            <person name="Tritt A."/>
            <person name="Sun H."/>
            <person name="Haridas S."/>
            <person name="LaButti K."/>
            <person name="Ohm R.A."/>
            <person name="Kues U."/>
            <person name="Blanchette R.A."/>
            <person name="Grigoriev I.V."/>
            <person name="Minto R.E."/>
            <person name="Hibbett D.S."/>
        </authorList>
    </citation>
    <scope>NUCLEOTIDE SEQUENCE [LARGE SCALE GENOMIC DNA]</scope>
    <source>
        <strain evidence="2 3">FP15055 ss-10</strain>
    </source>
</reference>
<gene>
    <name evidence="2" type="ORF">CYLTODRAFT_441455</name>
</gene>
<proteinExistence type="predicted"/>
<feature type="compositionally biased region" description="Pro residues" evidence="1">
    <location>
        <begin position="81"/>
        <end position="102"/>
    </location>
</feature>
<dbReference type="AlphaFoldDB" id="A0A0D7BL03"/>
<evidence type="ECO:0000313" key="2">
    <source>
        <dbReference type="EMBL" id="KIY71218.1"/>
    </source>
</evidence>
<evidence type="ECO:0000313" key="3">
    <source>
        <dbReference type="Proteomes" id="UP000054007"/>
    </source>
</evidence>
<sequence>MCRKHICAPRSSVAPTGFAIMSYNLPSDQDHLVRSFDGLPGPDTRRSTMYTPSDNYGYLPQRGMYQDDGGRQAPQARVVGPPQPSFLPSPVPEPHPLPPPTLPSIHRRSSPPAGPAMTSMALGLDQRFVDAILALFGLGADSEKVIMTMIRAGSKSTPLLEQADLATRVIQLAATLQVREMLVSKDMTAPSSGIQAQLDTIAGAMQDQEWRASEGLVQLIGYISRKEVYMLKRITWNTLAADILTALKLHPKRAEYDIDAILNDPVRAPKLNSVIKKAARVARDGLGRDFRDSLGSSTTQRARFKPLRDFVHHCNVKYRQLGRSDSIDNNYLYRDAIIRRYIFDAASDSSSAGKESECFWDQVSKHLASMTDKYGLVFTDPRWKSIIEEHLDVEDHQFDAGYIKSRLSLPGTMEDNQDTEMDSMSDPTAFLG</sequence>
<dbReference type="EMBL" id="KN880457">
    <property type="protein sequence ID" value="KIY71218.1"/>
    <property type="molecule type" value="Genomic_DNA"/>
</dbReference>
<feature type="region of interest" description="Disordered" evidence="1">
    <location>
        <begin position="38"/>
        <end position="117"/>
    </location>
</feature>
<dbReference type="OrthoDB" id="3269273at2759"/>
<organism evidence="2 3">
    <name type="scientific">Cylindrobasidium torrendii FP15055 ss-10</name>
    <dbReference type="NCBI Taxonomy" id="1314674"/>
    <lineage>
        <taxon>Eukaryota</taxon>
        <taxon>Fungi</taxon>
        <taxon>Dikarya</taxon>
        <taxon>Basidiomycota</taxon>
        <taxon>Agaricomycotina</taxon>
        <taxon>Agaricomycetes</taxon>
        <taxon>Agaricomycetidae</taxon>
        <taxon>Agaricales</taxon>
        <taxon>Marasmiineae</taxon>
        <taxon>Physalacriaceae</taxon>
        <taxon>Cylindrobasidium</taxon>
    </lineage>
</organism>
<protein>
    <submittedName>
        <fullName evidence="2">Uncharacterized protein</fullName>
    </submittedName>
</protein>
<dbReference type="STRING" id="1314674.A0A0D7BL03"/>
<keyword evidence="3" id="KW-1185">Reference proteome</keyword>
<evidence type="ECO:0000256" key="1">
    <source>
        <dbReference type="SAM" id="MobiDB-lite"/>
    </source>
</evidence>
<name>A0A0D7BL03_9AGAR</name>
<feature type="region of interest" description="Disordered" evidence="1">
    <location>
        <begin position="409"/>
        <end position="432"/>
    </location>
</feature>
<dbReference type="Proteomes" id="UP000054007">
    <property type="component" value="Unassembled WGS sequence"/>
</dbReference>
<accession>A0A0D7BL03</accession>